<dbReference type="FunFam" id="1.10.10.60:FF:000404">
    <property type="entry name" value="Transcription factor MYB97"/>
    <property type="match status" value="1"/>
</dbReference>
<dbReference type="FunFam" id="1.10.10.60:FF:000001">
    <property type="entry name" value="MYB-related transcription factor"/>
    <property type="match status" value="1"/>
</dbReference>
<dbReference type="PROSITE" id="PS50090">
    <property type="entry name" value="MYB_LIKE"/>
    <property type="match status" value="2"/>
</dbReference>
<keyword evidence="12" id="KW-1185">Reference proteome</keyword>
<dbReference type="AlphaFoldDB" id="A0A8J4QAI4"/>
<evidence type="ECO:0000256" key="8">
    <source>
        <dbReference type="SAM" id="MobiDB-lite"/>
    </source>
</evidence>
<feature type="domain" description="Myb-like" evidence="9">
    <location>
        <begin position="26"/>
        <end position="78"/>
    </location>
</feature>
<dbReference type="EMBL" id="JRKL02005960">
    <property type="protein sequence ID" value="KAF3949635.1"/>
    <property type="molecule type" value="Genomic_DNA"/>
</dbReference>
<reference evidence="11" key="1">
    <citation type="submission" date="2020-03" db="EMBL/GenBank/DDBJ databases">
        <title>Castanea mollissima Vanexum genome sequencing.</title>
        <authorList>
            <person name="Staton M."/>
        </authorList>
    </citation>
    <scope>NUCLEOTIDE SEQUENCE</scope>
    <source>
        <tissue evidence="11">Leaf</tissue>
    </source>
</reference>
<organism evidence="11 12">
    <name type="scientific">Castanea mollissima</name>
    <name type="common">Chinese chestnut</name>
    <dbReference type="NCBI Taxonomy" id="60419"/>
    <lineage>
        <taxon>Eukaryota</taxon>
        <taxon>Viridiplantae</taxon>
        <taxon>Streptophyta</taxon>
        <taxon>Embryophyta</taxon>
        <taxon>Tracheophyta</taxon>
        <taxon>Spermatophyta</taxon>
        <taxon>Magnoliopsida</taxon>
        <taxon>eudicotyledons</taxon>
        <taxon>Gunneridae</taxon>
        <taxon>Pentapetalae</taxon>
        <taxon>rosids</taxon>
        <taxon>fabids</taxon>
        <taxon>Fagales</taxon>
        <taxon>Fagaceae</taxon>
        <taxon>Castanea</taxon>
    </lineage>
</organism>
<protein>
    <submittedName>
        <fullName evidence="11">Uncharacterized protein</fullName>
    </submittedName>
</protein>
<name>A0A8J4QAI4_9ROSI</name>
<evidence type="ECO:0000256" key="6">
    <source>
        <dbReference type="ARBA" id="ARBA00023163"/>
    </source>
</evidence>
<feature type="compositionally biased region" description="Low complexity" evidence="8">
    <location>
        <begin position="309"/>
        <end position="318"/>
    </location>
</feature>
<dbReference type="GO" id="GO:0048235">
    <property type="term" value="P:pollen sperm cell differentiation"/>
    <property type="evidence" value="ECO:0007669"/>
    <property type="project" value="UniProtKB-ARBA"/>
</dbReference>
<feature type="compositionally biased region" description="Low complexity" evidence="8">
    <location>
        <begin position="414"/>
        <end position="425"/>
    </location>
</feature>
<evidence type="ECO:0000256" key="2">
    <source>
        <dbReference type="ARBA" id="ARBA00022737"/>
    </source>
</evidence>
<evidence type="ECO:0000313" key="12">
    <source>
        <dbReference type="Proteomes" id="UP000737018"/>
    </source>
</evidence>
<dbReference type="GO" id="GO:0090406">
    <property type="term" value="C:pollen tube"/>
    <property type="evidence" value="ECO:0007669"/>
    <property type="project" value="UniProtKB-ARBA"/>
</dbReference>
<keyword evidence="2" id="KW-0677">Repeat</keyword>
<feature type="region of interest" description="Disordered" evidence="8">
    <location>
        <begin position="300"/>
        <end position="346"/>
    </location>
</feature>
<sequence>MISKSVEGAQNQEAMAAAKGEAELSRAGLKKGPWTAAEDSILMEYVKKFGEGNWNAVQKNCGLMRCGKSCRLRWANHLRPNLKKGSFSGEEERIIIELHAKLGNKWARMAAQLPGRTDNEIKNYWNTRMKRRQRAGLPLYPQEVQQEAAVFHLLQQQNHQKQPHSSSVPFSAFLPSSQPRKLNYNPSLSVFNTMNFSSPTNPIQNQVTPDFYSNPSNQFKFFSENNNNPAYALPLSPVSPFGSSPSPIFNQNIAPQPLSAPFVEYNSDSFGSSQYNRSPAVMGPAPYEPFGLVQGLETELPSNQTPLNSTTHTSSTSSGDENPLGASSSANDFEIENPLSQSPDNSGLLDALLVESQTLCEKSKGKEVSAAVASDKGKGVMVEASTEEEDPMNVDSVFKTSGETSAENHWDDLSSSQSQSQSQSSIGMKPAEDPLEEMNSMDDDLASLLTNFPSAMPTPEWYRGGHHLSNGQSSGVESDNVRLDTQQSASPALVTNTTEPELESGLSPCYWKNLPGIC</sequence>
<dbReference type="PANTHER" id="PTHR47995:SF18">
    <property type="entry name" value="TRANSCRIPTION FACTOR MYB65"/>
    <property type="match status" value="1"/>
</dbReference>
<dbReference type="CDD" id="cd00167">
    <property type="entry name" value="SANT"/>
    <property type="match status" value="2"/>
</dbReference>
<dbReference type="Proteomes" id="UP000737018">
    <property type="component" value="Unassembled WGS sequence"/>
</dbReference>
<keyword evidence="6" id="KW-0804">Transcription</keyword>
<accession>A0A8J4QAI4</accession>
<evidence type="ECO:0000256" key="4">
    <source>
        <dbReference type="ARBA" id="ARBA00023125"/>
    </source>
</evidence>
<evidence type="ECO:0000259" key="10">
    <source>
        <dbReference type="PROSITE" id="PS51294"/>
    </source>
</evidence>
<feature type="domain" description="HTH myb-type" evidence="10">
    <location>
        <begin position="79"/>
        <end position="133"/>
    </location>
</feature>
<dbReference type="InterPro" id="IPR017930">
    <property type="entry name" value="Myb_dom"/>
</dbReference>
<keyword evidence="3" id="KW-0805">Transcription regulation</keyword>
<dbReference type="InterPro" id="IPR009057">
    <property type="entry name" value="Homeodomain-like_sf"/>
</dbReference>
<feature type="region of interest" description="Disordered" evidence="8">
    <location>
        <begin position="460"/>
        <end position="480"/>
    </location>
</feature>
<keyword evidence="5" id="KW-0010">Activator</keyword>
<dbReference type="Gene3D" id="1.10.10.60">
    <property type="entry name" value="Homeodomain-like"/>
    <property type="match status" value="2"/>
</dbReference>
<proteinExistence type="predicted"/>
<feature type="domain" description="HTH myb-type" evidence="10">
    <location>
        <begin position="26"/>
        <end position="78"/>
    </location>
</feature>
<dbReference type="GO" id="GO:0003677">
    <property type="term" value="F:DNA binding"/>
    <property type="evidence" value="ECO:0007669"/>
    <property type="project" value="UniProtKB-KW"/>
</dbReference>
<dbReference type="GO" id="GO:0005634">
    <property type="term" value="C:nucleus"/>
    <property type="evidence" value="ECO:0007669"/>
    <property type="project" value="UniProtKB-SubCell"/>
</dbReference>
<evidence type="ECO:0000313" key="11">
    <source>
        <dbReference type="EMBL" id="KAF3949635.1"/>
    </source>
</evidence>
<evidence type="ECO:0000256" key="7">
    <source>
        <dbReference type="ARBA" id="ARBA00023242"/>
    </source>
</evidence>
<comment type="subcellular location">
    <subcellularLocation>
        <location evidence="1">Nucleus</location>
    </subcellularLocation>
</comment>
<dbReference type="GO" id="GO:0080092">
    <property type="term" value="P:regulation of pollen tube growth"/>
    <property type="evidence" value="ECO:0007669"/>
    <property type="project" value="UniProtKB-ARBA"/>
</dbReference>
<dbReference type="OrthoDB" id="2143914at2759"/>
<keyword evidence="7" id="KW-0539">Nucleus</keyword>
<dbReference type="PROSITE" id="PS51294">
    <property type="entry name" value="HTH_MYB"/>
    <property type="match status" value="2"/>
</dbReference>
<feature type="compositionally biased region" description="Polar residues" evidence="8">
    <location>
        <begin position="469"/>
        <end position="480"/>
    </location>
</feature>
<evidence type="ECO:0000259" key="9">
    <source>
        <dbReference type="PROSITE" id="PS50090"/>
    </source>
</evidence>
<dbReference type="InterPro" id="IPR001005">
    <property type="entry name" value="SANT/Myb"/>
</dbReference>
<dbReference type="GO" id="GO:0003700">
    <property type="term" value="F:DNA-binding transcription factor activity"/>
    <property type="evidence" value="ECO:0007669"/>
    <property type="project" value="UniProtKB-ARBA"/>
</dbReference>
<evidence type="ECO:0000256" key="3">
    <source>
        <dbReference type="ARBA" id="ARBA00023015"/>
    </source>
</evidence>
<comment type="caution">
    <text evidence="11">The sequence shown here is derived from an EMBL/GenBank/DDBJ whole genome shotgun (WGS) entry which is preliminary data.</text>
</comment>
<evidence type="ECO:0000256" key="1">
    <source>
        <dbReference type="ARBA" id="ARBA00004123"/>
    </source>
</evidence>
<dbReference type="PANTHER" id="PTHR47995">
    <property type="entry name" value="TRANSCRIPTION FACTOR MYB33-RELATED"/>
    <property type="match status" value="1"/>
</dbReference>
<dbReference type="Pfam" id="PF00249">
    <property type="entry name" value="Myb_DNA-binding"/>
    <property type="match status" value="2"/>
</dbReference>
<dbReference type="SMART" id="SM00717">
    <property type="entry name" value="SANT"/>
    <property type="match status" value="2"/>
</dbReference>
<dbReference type="SUPFAM" id="SSF46689">
    <property type="entry name" value="Homeodomain-like"/>
    <property type="match status" value="1"/>
</dbReference>
<gene>
    <name evidence="11" type="ORF">CMV_024524</name>
</gene>
<feature type="region of interest" description="Disordered" evidence="8">
    <location>
        <begin position="363"/>
        <end position="437"/>
    </location>
</feature>
<feature type="domain" description="Myb-like" evidence="9">
    <location>
        <begin position="79"/>
        <end position="129"/>
    </location>
</feature>
<evidence type="ECO:0000256" key="5">
    <source>
        <dbReference type="ARBA" id="ARBA00023159"/>
    </source>
</evidence>
<keyword evidence="4" id="KW-0238">DNA-binding</keyword>